<dbReference type="EMBL" id="PDLM01000008">
    <property type="protein sequence ID" value="RDW71380.1"/>
    <property type="molecule type" value="Genomic_DNA"/>
</dbReference>
<dbReference type="CDD" id="cd19071">
    <property type="entry name" value="AKR_AKR1-5-like"/>
    <property type="match status" value="1"/>
</dbReference>
<proteinExistence type="predicted"/>
<keyword evidence="1" id="KW-0560">Oxidoreductase</keyword>
<dbReference type="GO" id="GO:0016491">
    <property type="term" value="F:oxidoreductase activity"/>
    <property type="evidence" value="ECO:0007669"/>
    <property type="project" value="UniProtKB-KW"/>
</dbReference>
<name>A0A3D8RBM2_9HELO</name>
<dbReference type="AlphaFoldDB" id="A0A3D8RBM2"/>
<evidence type="ECO:0000313" key="4">
    <source>
        <dbReference type="Proteomes" id="UP000256645"/>
    </source>
</evidence>
<dbReference type="InterPro" id="IPR020471">
    <property type="entry name" value="AKR"/>
</dbReference>
<accession>A0A3D8RBM2</accession>
<evidence type="ECO:0000313" key="3">
    <source>
        <dbReference type="EMBL" id="RDW71380.1"/>
    </source>
</evidence>
<dbReference type="SUPFAM" id="SSF51430">
    <property type="entry name" value="NAD(P)-linked oxidoreductase"/>
    <property type="match status" value="1"/>
</dbReference>
<keyword evidence="4" id="KW-1185">Reference proteome</keyword>
<dbReference type="STRING" id="1849047.A0A3D8RBM2"/>
<sequence>MMASSKASMSSLAARMKLKSAHDTILPNTIPTLVYGTAWKKERSTDLVYQALKQGFRGVDTAAQPRHYQEKLVGDGIRKAIAEGIVKREDLYIQTKFTPLSGQDKDDMPYSIAQSIPERVHSSVASSLANLNTSSNAEDSYIDCLVLHSPMPSLPETYEVWKTLSEYVPHRIRALGISSTDLDTVASLISDMDIPPSIVQNRFYPATHWEVELRKLCHENDIIYQSFWTLSGNPQLLRSSVVQNLAKDAGVEREVALYCLVLGLERVCILDGTTNPEHMRGDLAGVEMVGSWAEGENKVRWQQALQDFKSVIGQS</sequence>
<dbReference type="PANTHER" id="PTHR11732">
    <property type="entry name" value="ALDO/KETO REDUCTASE"/>
    <property type="match status" value="1"/>
</dbReference>
<organism evidence="3 4">
    <name type="scientific">Coleophoma cylindrospora</name>
    <dbReference type="NCBI Taxonomy" id="1849047"/>
    <lineage>
        <taxon>Eukaryota</taxon>
        <taxon>Fungi</taxon>
        <taxon>Dikarya</taxon>
        <taxon>Ascomycota</taxon>
        <taxon>Pezizomycotina</taxon>
        <taxon>Leotiomycetes</taxon>
        <taxon>Helotiales</taxon>
        <taxon>Dermateaceae</taxon>
        <taxon>Coleophoma</taxon>
    </lineage>
</organism>
<dbReference type="Pfam" id="PF00248">
    <property type="entry name" value="Aldo_ket_red"/>
    <property type="match status" value="1"/>
</dbReference>
<dbReference type="InterPro" id="IPR036812">
    <property type="entry name" value="NAD(P)_OxRdtase_dom_sf"/>
</dbReference>
<dbReference type="InterPro" id="IPR023210">
    <property type="entry name" value="NADP_OxRdtase_dom"/>
</dbReference>
<evidence type="ECO:0000259" key="2">
    <source>
        <dbReference type="Pfam" id="PF00248"/>
    </source>
</evidence>
<feature type="domain" description="NADP-dependent oxidoreductase" evidence="2">
    <location>
        <begin position="39"/>
        <end position="244"/>
    </location>
</feature>
<protein>
    <recommendedName>
        <fullName evidence="2">NADP-dependent oxidoreductase domain-containing protein</fullName>
    </recommendedName>
</protein>
<evidence type="ECO:0000256" key="1">
    <source>
        <dbReference type="ARBA" id="ARBA00023002"/>
    </source>
</evidence>
<dbReference type="OrthoDB" id="5357513at2759"/>
<dbReference type="Gene3D" id="3.20.20.100">
    <property type="entry name" value="NADP-dependent oxidoreductase domain"/>
    <property type="match status" value="1"/>
</dbReference>
<gene>
    <name evidence="3" type="ORF">BP6252_07943</name>
</gene>
<reference evidence="3 4" key="1">
    <citation type="journal article" date="2018" name="IMA Fungus">
        <title>IMA Genome-F 9: Draft genome sequence of Annulohypoxylon stygium, Aspergillus mulundensis, Berkeleyomyces basicola (syn. Thielaviopsis basicola), Ceratocystis smalleyi, two Cercospora beticola strains, Coleophoma cylindrospora, Fusarium fracticaudum, Phialophora cf. hyalina, and Morchella septimelata.</title>
        <authorList>
            <person name="Wingfield B.D."/>
            <person name="Bills G.F."/>
            <person name="Dong Y."/>
            <person name="Huang W."/>
            <person name="Nel W.J."/>
            <person name="Swalarsk-Parry B.S."/>
            <person name="Vaghefi N."/>
            <person name="Wilken P.M."/>
            <person name="An Z."/>
            <person name="de Beer Z.W."/>
            <person name="De Vos L."/>
            <person name="Chen L."/>
            <person name="Duong T.A."/>
            <person name="Gao Y."/>
            <person name="Hammerbacher A."/>
            <person name="Kikkert J.R."/>
            <person name="Li Y."/>
            <person name="Li H."/>
            <person name="Li K."/>
            <person name="Li Q."/>
            <person name="Liu X."/>
            <person name="Ma X."/>
            <person name="Naidoo K."/>
            <person name="Pethybridge S.J."/>
            <person name="Sun J."/>
            <person name="Steenkamp E.T."/>
            <person name="van der Nest M.A."/>
            <person name="van Wyk S."/>
            <person name="Wingfield M.J."/>
            <person name="Xiong C."/>
            <person name="Yue Q."/>
            <person name="Zhang X."/>
        </authorList>
    </citation>
    <scope>NUCLEOTIDE SEQUENCE [LARGE SCALE GENOMIC DNA]</scope>
    <source>
        <strain evidence="3 4">BP6252</strain>
    </source>
</reference>
<comment type="caution">
    <text evidence="3">The sequence shown here is derived from an EMBL/GenBank/DDBJ whole genome shotgun (WGS) entry which is preliminary data.</text>
</comment>
<dbReference type="Proteomes" id="UP000256645">
    <property type="component" value="Unassembled WGS sequence"/>
</dbReference>